<organism evidence="1 2">
    <name type="scientific">Candidatus Accumulibacter phosphatis</name>
    <dbReference type="NCBI Taxonomy" id="327160"/>
    <lineage>
        <taxon>Bacteria</taxon>
        <taxon>Pseudomonadati</taxon>
        <taxon>Pseudomonadota</taxon>
        <taxon>Betaproteobacteria</taxon>
        <taxon>Candidatus Accumulibacter</taxon>
    </lineage>
</organism>
<evidence type="ECO:0000313" key="2">
    <source>
        <dbReference type="Proteomes" id="UP000020077"/>
    </source>
</evidence>
<protein>
    <submittedName>
        <fullName evidence="1">Terminase small subunit</fullName>
    </submittedName>
</protein>
<dbReference type="GO" id="GO:0051276">
    <property type="term" value="P:chromosome organization"/>
    <property type="evidence" value="ECO:0007669"/>
    <property type="project" value="InterPro"/>
</dbReference>
<dbReference type="Proteomes" id="UP000020077">
    <property type="component" value="Unassembled WGS sequence"/>
</dbReference>
<proteinExistence type="predicted"/>
<dbReference type="Gene3D" id="1.10.10.1400">
    <property type="entry name" value="Terminase, small subunit, N-terminal DNA-binding domain, HTH motif"/>
    <property type="match status" value="1"/>
</dbReference>
<comment type="caution">
    <text evidence="1">The sequence shown here is derived from an EMBL/GenBank/DDBJ whole genome shotgun (WGS) entry which is preliminary data.</text>
</comment>
<dbReference type="Pfam" id="PF03592">
    <property type="entry name" value="Terminase_2"/>
    <property type="match status" value="1"/>
</dbReference>
<dbReference type="InterPro" id="IPR038713">
    <property type="entry name" value="Terminase_Gp1_N_sf"/>
</dbReference>
<gene>
    <name evidence="1" type="ORF">AW09_000995</name>
</gene>
<dbReference type="AlphaFoldDB" id="A0A080LY65"/>
<reference evidence="1 2" key="1">
    <citation type="submission" date="2014-02" db="EMBL/GenBank/DDBJ databases">
        <title>Expanding our view of genomic diversity in Candidatus Accumulibacter clades.</title>
        <authorList>
            <person name="Skennerton C.T."/>
            <person name="Barr J.J."/>
            <person name="Slater F.R."/>
            <person name="Bond P.L."/>
            <person name="Tyson G.W."/>
        </authorList>
    </citation>
    <scope>NUCLEOTIDE SEQUENCE [LARGE SCALE GENOMIC DNA]</scope>
    <source>
        <strain evidence="2">BA-91</strain>
    </source>
</reference>
<name>A0A080LY65_9PROT</name>
<accession>A0A080LY65</accession>
<dbReference type="EMBL" id="JDVG02000169">
    <property type="protein sequence ID" value="KFB73748.1"/>
    <property type="molecule type" value="Genomic_DNA"/>
</dbReference>
<evidence type="ECO:0000313" key="1">
    <source>
        <dbReference type="EMBL" id="KFB73748.1"/>
    </source>
</evidence>
<dbReference type="InterPro" id="IPR005335">
    <property type="entry name" value="Terminase_ssu"/>
</dbReference>
<sequence length="185" mass="20019">MHVSGAAEAPGKFYGEMNIAASPAEVSQERVIAEQYGFDEGGRLTARQEKFVEHCALSGNATEAARLAGYAEKSAKVMACRLTKDNRIAARIASRRAENAAKFEITKGEVIAGILSAIEMAREQQNPMAMISGLVQIAKLCGFYEPEVRRIELSGSAERLQAKFAAMSDNELLELAARSSHRGLI</sequence>